<keyword evidence="9" id="KW-1185">Reference proteome</keyword>
<feature type="coiled-coil region" evidence="5">
    <location>
        <begin position="666"/>
        <end position="693"/>
    </location>
</feature>
<feature type="compositionally biased region" description="Polar residues" evidence="6">
    <location>
        <begin position="396"/>
        <end position="412"/>
    </location>
</feature>
<sequence length="751" mass="84388">MAKHAQNPEQRTRSGPSHPPRPGRGIFEFCRQNYKHSTMEGTVAPNVGEVTSTGSQGYQPEMNLRSVFTAEQQRILQRYYENGMTNQSKSCFQLILQCAQETKLDFSVVRTWVGNKRRKMSSKNYSDSGAATQGSLSSSPSRPPDGPVRNIPNVNRSQPPRTSSNSDLIMTCVYSPNNSSVRQGSTPQATVPKSDVLKPTLQRPTSRSDTEYLKLQSPVQRHAVPLSKSSLQQLDDKTVMLSRQPSVANPPNALYNKKNFGGASGQILERTAPQKPMTWTLKSVAEPPGVQRIHKPEQPTASPVSHGSVLQRSRDSSCGLKNLEIREVFSLAASDHPSRTLGACVVERPRVVESNCFSIAMETGDVNDEYAREEELASMGAQNQASSRFREMNNSPHMETRSTLSPVKTGNCKTLPANTRDLPENVLYQNRDYYMSHNTSTHNTTNTQYTGGNAPRNNIHPHYTVPSQPRLSQNQNNYQISGNLSVPWITECSRKRTLQDRTQFSDRDLAILKKYWDNGMTSLGSVCREKIEAVALELIVDCEIVRTWIGNRRRKYRLMGIEVPPPRGGPASFSDQHDSGSVLTPGDDPVAEVIEDNDRNDDISICLSEESSQADEMTETGRNDDIIIKQDSPDVFAVENVKVEVLDEELDDSMNKYDIDQMRSLLDYKNEEMRYMENELEKLKHKYTELQAFTRNLIHAVKTNNKDQQQILLTEPPHEFEDMDYDHTSPDPDDTSYSMSSVSEKNNPDSV</sequence>
<evidence type="ECO:0000256" key="4">
    <source>
        <dbReference type="PROSITE-ProRule" id="PRU00108"/>
    </source>
</evidence>
<feature type="region of interest" description="Disordered" evidence="6">
    <location>
        <begin position="175"/>
        <end position="194"/>
    </location>
</feature>
<dbReference type="EMBL" id="OW240920">
    <property type="protein sequence ID" value="CAH2314781.1"/>
    <property type="molecule type" value="Genomic_DNA"/>
</dbReference>
<evidence type="ECO:0000256" key="3">
    <source>
        <dbReference type="ARBA" id="ARBA00023242"/>
    </source>
</evidence>
<dbReference type="Gene3D" id="1.10.10.60">
    <property type="entry name" value="Homeodomain-like"/>
    <property type="match status" value="2"/>
</dbReference>
<evidence type="ECO:0000256" key="1">
    <source>
        <dbReference type="ARBA" id="ARBA00023125"/>
    </source>
</evidence>
<evidence type="ECO:0000256" key="2">
    <source>
        <dbReference type="ARBA" id="ARBA00023155"/>
    </source>
</evidence>
<dbReference type="Proteomes" id="UP001295444">
    <property type="component" value="Chromosome 09"/>
</dbReference>
<evidence type="ECO:0000256" key="6">
    <source>
        <dbReference type="SAM" id="MobiDB-lite"/>
    </source>
</evidence>
<comment type="subcellular location">
    <subcellularLocation>
        <location evidence="4">Nucleus</location>
    </subcellularLocation>
</comment>
<dbReference type="GO" id="GO:0000978">
    <property type="term" value="F:RNA polymerase II cis-regulatory region sequence-specific DNA binding"/>
    <property type="evidence" value="ECO:0007669"/>
    <property type="project" value="TreeGrafter"/>
</dbReference>
<dbReference type="CDD" id="cd00086">
    <property type="entry name" value="homeodomain"/>
    <property type="match status" value="2"/>
</dbReference>
<feature type="compositionally biased region" description="Polar residues" evidence="6">
    <location>
        <begin position="122"/>
        <end position="140"/>
    </location>
</feature>
<feature type="DNA-binding region" description="Homeobox" evidence="4">
    <location>
        <begin position="497"/>
        <end position="560"/>
    </location>
</feature>
<dbReference type="PROSITE" id="PS50071">
    <property type="entry name" value="HOMEOBOX_2"/>
    <property type="match status" value="2"/>
</dbReference>
<feature type="region of interest" description="Disordered" evidence="6">
    <location>
        <begin position="1"/>
        <end position="25"/>
    </location>
</feature>
<evidence type="ECO:0000259" key="7">
    <source>
        <dbReference type="PROSITE" id="PS50071"/>
    </source>
</evidence>
<feature type="compositionally biased region" description="Basic and acidic residues" evidence="6">
    <location>
        <begin position="716"/>
        <end position="730"/>
    </location>
</feature>
<feature type="region of interest" description="Disordered" evidence="6">
    <location>
        <begin position="396"/>
        <end position="419"/>
    </location>
</feature>
<feature type="compositionally biased region" description="Polar residues" evidence="6">
    <location>
        <begin position="735"/>
        <end position="751"/>
    </location>
</feature>
<reference evidence="8" key="1">
    <citation type="submission" date="2022-03" db="EMBL/GenBank/DDBJ databases">
        <authorList>
            <person name="Alioto T."/>
            <person name="Alioto T."/>
            <person name="Gomez Garrido J."/>
        </authorList>
    </citation>
    <scope>NUCLEOTIDE SEQUENCE</scope>
</reference>
<feature type="region of interest" description="Disordered" evidence="6">
    <location>
        <begin position="293"/>
        <end position="313"/>
    </location>
</feature>
<proteinExistence type="predicted"/>
<dbReference type="SMART" id="SM00389">
    <property type="entry name" value="HOX"/>
    <property type="match status" value="2"/>
</dbReference>
<keyword evidence="5" id="KW-0175">Coiled coil</keyword>
<dbReference type="AlphaFoldDB" id="A0AAD1WN39"/>
<feature type="compositionally biased region" description="Polar residues" evidence="6">
    <location>
        <begin position="299"/>
        <end position="311"/>
    </location>
</feature>
<dbReference type="PANTHER" id="PTHR11636">
    <property type="entry name" value="POU DOMAIN"/>
    <property type="match status" value="1"/>
</dbReference>
<dbReference type="SUPFAM" id="SSF46689">
    <property type="entry name" value="Homeodomain-like"/>
    <property type="match status" value="2"/>
</dbReference>
<gene>
    <name evidence="8" type="ORF">PECUL_23A059690</name>
</gene>
<organism evidence="8 9">
    <name type="scientific">Pelobates cultripes</name>
    <name type="common">Western spadefoot toad</name>
    <dbReference type="NCBI Taxonomy" id="61616"/>
    <lineage>
        <taxon>Eukaryota</taxon>
        <taxon>Metazoa</taxon>
        <taxon>Chordata</taxon>
        <taxon>Craniata</taxon>
        <taxon>Vertebrata</taxon>
        <taxon>Euteleostomi</taxon>
        <taxon>Amphibia</taxon>
        <taxon>Batrachia</taxon>
        <taxon>Anura</taxon>
        <taxon>Pelobatoidea</taxon>
        <taxon>Pelobatidae</taxon>
        <taxon>Pelobates</taxon>
    </lineage>
</organism>
<dbReference type="PANTHER" id="PTHR11636:SF80">
    <property type="entry name" value="HIGHLY DIVERGENT HOMEOBOX"/>
    <property type="match status" value="1"/>
</dbReference>
<keyword evidence="1 4" id="KW-0238">DNA-binding</keyword>
<evidence type="ECO:0000256" key="5">
    <source>
        <dbReference type="SAM" id="Coils"/>
    </source>
</evidence>
<dbReference type="InterPro" id="IPR050255">
    <property type="entry name" value="POU_domain_TF"/>
</dbReference>
<feature type="compositionally biased region" description="Polar residues" evidence="6">
    <location>
        <begin position="175"/>
        <end position="191"/>
    </location>
</feature>
<dbReference type="GO" id="GO:0000981">
    <property type="term" value="F:DNA-binding transcription factor activity, RNA polymerase II-specific"/>
    <property type="evidence" value="ECO:0007669"/>
    <property type="project" value="TreeGrafter"/>
</dbReference>
<keyword evidence="3 4" id="KW-0539">Nucleus</keyword>
<name>A0AAD1WN39_PELCU</name>
<feature type="region of interest" description="Disordered" evidence="6">
    <location>
        <begin position="119"/>
        <end position="168"/>
    </location>
</feature>
<dbReference type="GO" id="GO:0005634">
    <property type="term" value="C:nucleus"/>
    <property type="evidence" value="ECO:0007669"/>
    <property type="project" value="UniProtKB-SubCell"/>
</dbReference>
<feature type="compositionally biased region" description="Polar residues" evidence="6">
    <location>
        <begin position="152"/>
        <end position="168"/>
    </location>
</feature>
<accession>A0AAD1WN39</accession>
<dbReference type="InterPro" id="IPR009057">
    <property type="entry name" value="Homeodomain-like_sf"/>
</dbReference>
<feature type="region of interest" description="Disordered" evidence="6">
    <location>
        <begin position="712"/>
        <end position="751"/>
    </location>
</feature>
<evidence type="ECO:0000313" key="8">
    <source>
        <dbReference type="EMBL" id="CAH2314781.1"/>
    </source>
</evidence>
<evidence type="ECO:0000313" key="9">
    <source>
        <dbReference type="Proteomes" id="UP001295444"/>
    </source>
</evidence>
<keyword evidence="2 4" id="KW-0371">Homeobox</keyword>
<feature type="domain" description="Homeobox" evidence="7">
    <location>
        <begin position="495"/>
        <end position="559"/>
    </location>
</feature>
<feature type="DNA-binding region" description="Homeobox" evidence="4">
    <location>
        <begin position="61"/>
        <end position="124"/>
    </location>
</feature>
<protein>
    <submittedName>
        <fullName evidence="8">Highly divergent homeobox isoform X1</fullName>
    </submittedName>
</protein>
<dbReference type="InterPro" id="IPR001356">
    <property type="entry name" value="HD"/>
</dbReference>
<feature type="domain" description="Homeobox" evidence="7">
    <location>
        <begin position="59"/>
        <end position="123"/>
    </location>
</feature>